<evidence type="ECO:0000313" key="2">
    <source>
        <dbReference type="Proteomes" id="UP000229713"/>
    </source>
</evidence>
<proteinExistence type="predicted"/>
<evidence type="ECO:0008006" key="3">
    <source>
        <dbReference type="Google" id="ProtNLM"/>
    </source>
</evidence>
<accession>A0A855F0D2</accession>
<organism evidence="1 2">
    <name type="scientific">Raoultella ornithinolytica</name>
    <name type="common">Klebsiella ornithinolytica</name>
    <dbReference type="NCBI Taxonomy" id="54291"/>
    <lineage>
        <taxon>Bacteria</taxon>
        <taxon>Pseudomonadati</taxon>
        <taxon>Pseudomonadota</taxon>
        <taxon>Gammaproteobacteria</taxon>
        <taxon>Enterobacterales</taxon>
        <taxon>Enterobacteriaceae</taxon>
        <taxon>Klebsiella/Raoultella group</taxon>
        <taxon>Raoultella</taxon>
    </lineage>
</organism>
<protein>
    <recommendedName>
        <fullName evidence="3">Papain-like cysteine peptidase</fullName>
    </recommendedName>
</protein>
<reference evidence="1 2" key="1">
    <citation type="submission" date="2017-07" db="EMBL/GenBank/DDBJ databases">
        <title>Raoultella ornithinolytica strain HH3 draft genome.</title>
        <authorList>
            <person name="Duceppe M.-O."/>
            <person name="Huang H."/>
            <person name="Phipps-Todd B."/>
        </authorList>
    </citation>
    <scope>NUCLEOTIDE SEQUENCE [LARGE SCALE GENOMIC DNA]</scope>
    <source>
        <strain evidence="1 2">HH3</strain>
    </source>
</reference>
<evidence type="ECO:0000313" key="1">
    <source>
        <dbReference type="EMBL" id="PIK87564.1"/>
    </source>
</evidence>
<name>A0A855F0D2_RAOOR</name>
<dbReference type="Proteomes" id="UP000229713">
    <property type="component" value="Unassembled WGS sequence"/>
</dbReference>
<dbReference type="EMBL" id="NKYI01000015">
    <property type="protein sequence ID" value="PIK87564.1"/>
    <property type="molecule type" value="Genomic_DNA"/>
</dbReference>
<comment type="caution">
    <text evidence="1">The sequence shown here is derived from an EMBL/GenBank/DDBJ whole genome shotgun (WGS) entry which is preliminary data.</text>
</comment>
<dbReference type="AlphaFoldDB" id="A0A855F0D2"/>
<gene>
    <name evidence="1" type="ORF">CFY86_08720</name>
</gene>
<sequence>MMLMKKIRKKLLAYYSELMCSLKRNNNVIWLSLGENCLPDDILKRHHKKSYSSLYASGRSNIEYATQMENNNYNHLLDKDNLYFAKVGNDTVVRSSLYNISSQHYSELHLNGFEFTHHNPLDNVDHRLSFERRIKRMIEGKGKQNFVFLYHHRICNNTNLENARKHLKEFQKKYQAGKKKCFIIFFYQTLTKNNEQRQLKLVNSEDNILEFHLITQHIWAGHDKDIFWARVDDDLIGRMITESDNHINKLINL</sequence>